<dbReference type="EMBL" id="BMEM01000001">
    <property type="protein sequence ID" value="GGF36785.1"/>
    <property type="molecule type" value="Genomic_DNA"/>
</dbReference>
<name>A0A917BDC9_9MICO</name>
<reference evidence="2" key="2">
    <citation type="submission" date="2020-09" db="EMBL/GenBank/DDBJ databases">
        <authorList>
            <person name="Sun Q."/>
            <person name="Zhou Y."/>
        </authorList>
    </citation>
    <scope>NUCLEOTIDE SEQUENCE</scope>
    <source>
        <strain evidence="2">CGMCC 1.12160</strain>
    </source>
</reference>
<dbReference type="Pfam" id="PF06877">
    <property type="entry name" value="RraB"/>
    <property type="match status" value="1"/>
</dbReference>
<dbReference type="AlphaFoldDB" id="A0A917BDC9"/>
<dbReference type="InterPro" id="IPR009671">
    <property type="entry name" value="RraB_dom"/>
</dbReference>
<evidence type="ECO:0000313" key="2">
    <source>
        <dbReference type="EMBL" id="GGF36785.1"/>
    </source>
</evidence>
<accession>A0A917BDC9</accession>
<reference evidence="2" key="1">
    <citation type="journal article" date="2014" name="Int. J. Syst. Evol. Microbiol.">
        <title>Complete genome sequence of Corynebacterium casei LMG S-19264T (=DSM 44701T), isolated from a smear-ripened cheese.</title>
        <authorList>
            <consortium name="US DOE Joint Genome Institute (JGI-PGF)"/>
            <person name="Walter F."/>
            <person name="Albersmeier A."/>
            <person name="Kalinowski J."/>
            <person name="Ruckert C."/>
        </authorList>
    </citation>
    <scope>NUCLEOTIDE SEQUENCE</scope>
    <source>
        <strain evidence="2">CGMCC 1.12160</strain>
    </source>
</reference>
<organism evidence="2 3">
    <name type="scientific">Ornithinimicrobium tianjinense</name>
    <dbReference type="NCBI Taxonomy" id="1195761"/>
    <lineage>
        <taxon>Bacteria</taxon>
        <taxon>Bacillati</taxon>
        <taxon>Actinomycetota</taxon>
        <taxon>Actinomycetes</taxon>
        <taxon>Micrococcales</taxon>
        <taxon>Ornithinimicrobiaceae</taxon>
        <taxon>Ornithinimicrobium</taxon>
    </lineage>
</organism>
<protein>
    <recommendedName>
        <fullName evidence="1">Regulator of ribonuclease activity B domain-containing protein</fullName>
    </recommendedName>
</protein>
<comment type="caution">
    <text evidence="2">The sequence shown here is derived from an EMBL/GenBank/DDBJ whole genome shotgun (WGS) entry which is preliminary data.</text>
</comment>
<sequence>MRRAFLGRGACTAYREGVSTNDLHPGSEHLIILPDRDVAEEIAEELREEGFLWVKVLREAARTEEDDEDHEWAVHVVDTRLPDAEGGGAYEGLRERFTELAREHDGWYDEPGDPRPPAR</sequence>
<evidence type="ECO:0000259" key="1">
    <source>
        <dbReference type="Pfam" id="PF06877"/>
    </source>
</evidence>
<dbReference type="Gene3D" id="3.30.70.970">
    <property type="entry name" value="RraB-like"/>
    <property type="match status" value="1"/>
</dbReference>
<proteinExistence type="predicted"/>
<feature type="domain" description="Regulator of ribonuclease activity B" evidence="1">
    <location>
        <begin position="18"/>
        <end position="110"/>
    </location>
</feature>
<dbReference type="Proteomes" id="UP000605670">
    <property type="component" value="Unassembled WGS sequence"/>
</dbReference>
<evidence type="ECO:0000313" key="3">
    <source>
        <dbReference type="Proteomes" id="UP000605670"/>
    </source>
</evidence>
<keyword evidence="3" id="KW-1185">Reference proteome</keyword>
<gene>
    <name evidence="2" type="ORF">GCM10011366_00510</name>
</gene>
<dbReference type="InterPro" id="IPR036701">
    <property type="entry name" value="RraB-like_sf"/>
</dbReference>